<evidence type="ECO:0000259" key="1">
    <source>
        <dbReference type="Pfam" id="PF03184"/>
    </source>
</evidence>
<sequence>MVSTHSKRCTLSIEQKLGILDALKSKRPDDVAKDFNINYSTVKKIRQNEEEIGGALIAWFHQPRTGAENWINNVLPGVIKCYGLNDVFNADETGLFYTAVPSGTLSVAGSHPTGNKTPKDRITVLFLCNSTGTEKKAYAIGKSKHSRCFKKAQSPLPYYSNANAWRASWIWSDILQKFDREFGNRKILLFADTPPVIRSMKP</sequence>
<keyword evidence="4" id="KW-1185">Reference proteome</keyword>
<evidence type="ECO:0000313" key="4">
    <source>
        <dbReference type="Proteomes" id="UP000663828"/>
    </source>
</evidence>
<accession>A0A815LYW8</accession>
<evidence type="ECO:0000313" key="5">
    <source>
        <dbReference type="Proteomes" id="UP000663852"/>
    </source>
</evidence>
<proteinExistence type="predicted"/>
<name>A0A815LYW8_ADIRI</name>
<dbReference type="Proteomes" id="UP000663828">
    <property type="component" value="Unassembled WGS sequence"/>
</dbReference>
<dbReference type="InterPro" id="IPR050863">
    <property type="entry name" value="CenT-Element_Derived"/>
</dbReference>
<reference evidence="2" key="1">
    <citation type="submission" date="2021-02" db="EMBL/GenBank/DDBJ databases">
        <authorList>
            <person name="Nowell W R."/>
        </authorList>
    </citation>
    <scope>NUCLEOTIDE SEQUENCE</scope>
</reference>
<dbReference type="InterPro" id="IPR004875">
    <property type="entry name" value="DDE_SF_endonuclease_dom"/>
</dbReference>
<dbReference type="GO" id="GO:0003677">
    <property type="term" value="F:DNA binding"/>
    <property type="evidence" value="ECO:0007669"/>
    <property type="project" value="TreeGrafter"/>
</dbReference>
<dbReference type="EMBL" id="CAJNOJ010000359">
    <property type="protein sequence ID" value="CAF1416320.1"/>
    <property type="molecule type" value="Genomic_DNA"/>
</dbReference>
<dbReference type="GO" id="GO:0005634">
    <property type="term" value="C:nucleus"/>
    <property type="evidence" value="ECO:0007669"/>
    <property type="project" value="TreeGrafter"/>
</dbReference>
<dbReference type="AlphaFoldDB" id="A0A815LYW8"/>
<dbReference type="InterPro" id="IPR009057">
    <property type="entry name" value="Homeodomain-like_sf"/>
</dbReference>
<dbReference type="Gene3D" id="1.10.10.60">
    <property type="entry name" value="Homeodomain-like"/>
    <property type="match status" value="1"/>
</dbReference>
<dbReference type="Pfam" id="PF03184">
    <property type="entry name" value="DDE_1"/>
    <property type="match status" value="1"/>
</dbReference>
<gene>
    <name evidence="2" type="ORF">EDS130_LOCUS37119</name>
    <name evidence="3" type="ORF">XAT740_LOCUS47724</name>
</gene>
<dbReference type="OrthoDB" id="125485at2759"/>
<protein>
    <recommendedName>
        <fullName evidence="1">DDE-1 domain-containing protein</fullName>
    </recommendedName>
</protein>
<evidence type="ECO:0000313" key="3">
    <source>
        <dbReference type="EMBL" id="CAF1601073.1"/>
    </source>
</evidence>
<feature type="domain" description="DDE-1" evidence="1">
    <location>
        <begin position="119"/>
        <end position="193"/>
    </location>
</feature>
<dbReference type="Proteomes" id="UP000663852">
    <property type="component" value="Unassembled WGS sequence"/>
</dbReference>
<dbReference type="SUPFAM" id="SSF46689">
    <property type="entry name" value="Homeodomain-like"/>
    <property type="match status" value="1"/>
</dbReference>
<dbReference type="EMBL" id="CAJNOR010006682">
    <property type="protein sequence ID" value="CAF1601073.1"/>
    <property type="molecule type" value="Genomic_DNA"/>
</dbReference>
<evidence type="ECO:0000313" key="2">
    <source>
        <dbReference type="EMBL" id="CAF1416320.1"/>
    </source>
</evidence>
<comment type="caution">
    <text evidence="2">The sequence shown here is derived from an EMBL/GenBank/DDBJ whole genome shotgun (WGS) entry which is preliminary data.</text>
</comment>
<dbReference type="PANTHER" id="PTHR19303">
    <property type="entry name" value="TRANSPOSON"/>
    <property type="match status" value="1"/>
</dbReference>
<dbReference type="PANTHER" id="PTHR19303:SF73">
    <property type="entry name" value="PROTEIN PDC2"/>
    <property type="match status" value="1"/>
</dbReference>
<organism evidence="2 5">
    <name type="scientific">Adineta ricciae</name>
    <name type="common">Rotifer</name>
    <dbReference type="NCBI Taxonomy" id="249248"/>
    <lineage>
        <taxon>Eukaryota</taxon>
        <taxon>Metazoa</taxon>
        <taxon>Spiralia</taxon>
        <taxon>Gnathifera</taxon>
        <taxon>Rotifera</taxon>
        <taxon>Eurotatoria</taxon>
        <taxon>Bdelloidea</taxon>
        <taxon>Adinetida</taxon>
        <taxon>Adinetidae</taxon>
        <taxon>Adineta</taxon>
    </lineage>
</organism>